<evidence type="ECO:0000313" key="1">
    <source>
        <dbReference type="EMBL" id="OEV39367.1"/>
    </source>
</evidence>
<name>A0A1E7NFA4_KITAU</name>
<sequence length="232" mass="25115">MPLFGNRKNLPKPLCDEHGPCRALAGISVFEARDRLRLLITPTRGLGPDPMARQIDDELSVVMCVNGGKRGGTTEALSIAEHAADQWSISRAELWERAFANLATEQLNRQSFNATNGDVLYAVNGTGAWPGAAQALRLENALGGTELPHGALVTLPTSNAFCAAPIRSASSLNAIRFMIDLSKQLQIKDPAPLTSSIFWYRNGWLENLNVGDNGMMRPSAEFREMANSLPAA</sequence>
<proteinExistence type="predicted"/>
<reference evidence="1" key="1">
    <citation type="submission" date="2016-08" db="EMBL/GenBank/DDBJ databases">
        <title>Sequencing, Assembly and Comparative Genomics of S. aureofaciens ATCC 10762.</title>
        <authorList>
            <person name="Gradnigo J.S."/>
            <person name="Johnson N."/>
            <person name="Somerville G.A."/>
        </authorList>
    </citation>
    <scope>NUCLEOTIDE SEQUENCE [LARGE SCALE GENOMIC DNA]</scope>
    <source>
        <strain evidence="1">ATCC 10762</strain>
    </source>
</reference>
<evidence type="ECO:0000313" key="2">
    <source>
        <dbReference type="Proteomes" id="UP000037395"/>
    </source>
</evidence>
<organism evidence="1 2">
    <name type="scientific">Kitasatospora aureofaciens</name>
    <name type="common">Streptomyces aureofaciens</name>
    <dbReference type="NCBI Taxonomy" id="1894"/>
    <lineage>
        <taxon>Bacteria</taxon>
        <taxon>Bacillati</taxon>
        <taxon>Actinomycetota</taxon>
        <taxon>Actinomycetes</taxon>
        <taxon>Kitasatosporales</taxon>
        <taxon>Streptomycetaceae</taxon>
        <taxon>Kitasatospora</taxon>
    </lineage>
</organism>
<dbReference type="Proteomes" id="UP000037395">
    <property type="component" value="Unassembled WGS sequence"/>
</dbReference>
<gene>
    <name evidence="1" type="ORF">HS99_0001270</name>
</gene>
<dbReference type="OrthoDB" id="4076188at2"/>
<accession>A0A1E7NFA4</accession>
<comment type="caution">
    <text evidence="1">The sequence shown here is derived from an EMBL/GenBank/DDBJ whole genome shotgun (WGS) entry which is preliminary data.</text>
</comment>
<keyword evidence="2" id="KW-1185">Reference proteome</keyword>
<dbReference type="RefSeq" id="WP_030556014.1">
    <property type="nucleotide sequence ID" value="NZ_JBEZAD010000059.1"/>
</dbReference>
<dbReference type="EMBL" id="JPRF03000001">
    <property type="protein sequence ID" value="OEV39367.1"/>
    <property type="molecule type" value="Genomic_DNA"/>
</dbReference>
<protein>
    <submittedName>
        <fullName evidence="1">Uncharacterized protein</fullName>
    </submittedName>
</protein>
<dbReference type="AlphaFoldDB" id="A0A1E7NFA4"/>